<proteinExistence type="predicted"/>
<organism evidence="2 3">
    <name type="scientific">Tanacetum coccineum</name>
    <dbReference type="NCBI Taxonomy" id="301880"/>
    <lineage>
        <taxon>Eukaryota</taxon>
        <taxon>Viridiplantae</taxon>
        <taxon>Streptophyta</taxon>
        <taxon>Embryophyta</taxon>
        <taxon>Tracheophyta</taxon>
        <taxon>Spermatophyta</taxon>
        <taxon>Magnoliopsida</taxon>
        <taxon>eudicotyledons</taxon>
        <taxon>Gunneridae</taxon>
        <taxon>Pentapetalae</taxon>
        <taxon>asterids</taxon>
        <taxon>campanulids</taxon>
        <taxon>Asterales</taxon>
        <taxon>Asteraceae</taxon>
        <taxon>Asteroideae</taxon>
        <taxon>Anthemideae</taxon>
        <taxon>Anthemidinae</taxon>
        <taxon>Tanacetum</taxon>
    </lineage>
</organism>
<keyword evidence="3" id="KW-1185">Reference proteome</keyword>
<name>A0ABQ4YGT9_9ASTR</name>
<dbReference type="SUPFAM" id="SSF56672">
    <property type="entry name" value="DNA/RNA polymerases"/>
    <property type="match status" value="1"/>
</dbReference>
<dbReference type="PANTHER" id="PTHR24559:SF444">
    <property type="entry name" value="REVERSE TRANSCRIPTASE DOMAIN-CONTAINING PROTEIN"/>
    <property type="match status" value="1"/>
</dbReference>
<sequence>METIVDEFIVRFGVDVSLVSGFPLNVITRRMPFGLCNASATFQRCMFTILHDMIEESVEVFMDDFSIFGNSFDNCLNDLDKMLQRCKDANLVLD</sequence>
<keyword evidence="2" id="KW-0695">RNA-directed DNA polymerase</keyword>
<evidence type="ECO:0000259" key="1">
    <source>
        <dbReference type="Pfam" id="PF00078"/>
    </source>
</evidence>
<dbReference type="Pfam" id="PF00078">
    <property type="entry name" value="RVT_1"/>
    <property type="match status" value="1"/>
</dbReference>
<dbReference type="InterPro" id="IPR053134">
    <property type="entry name" value="RNA-dir_DNA_polymerase"/>
</dbReference>
<keyword evidence="2" id="KW-0548">Nucleotidyltransferase</keyword>
<dbReference type="Proteomes" id="UP001151760">
    <property type="component" value="Unassembled WGS sequence"/>
</dbReference>
<dbReference type="EMBL" id="BQNB010010416">
    <property type="protein sequence ID" value="GJS76999.1"/>
    <property type="molecule type" value="Genomic_DNA"/>
</dbReference>
<evidence type="ECO:0000313" key="2">
    <source>
        <dbReference type="EMBL" id="GJS76999.1"/>
    </source>
</evidence>
<gene>
    <name evidence="2" type="ORF">Tco_0726880</name>
</gene>
<dbReference type="PANTHER" id="PTHR24559">
    <property type="entry name" value="TRANSPOSON TY3-I GAG-POL POLYPROTEIN"/>
    <property type="match status" value="1"/>
</dbReference>
<dbReference type="Gene3D" id="3.30.70.270">
    <property type="match status" value="1"/>
</dbReference>
<comment type="caution">
    <text evidence="2">The sequence shown here is derived from an EMBL/GenBank/DDBJ whole genome shotgun (WGS) entry which is preliminary data.</text>
</comment>
<reference evidence="2" key="1">
    <citation type="journal article" date="2022" name="Int. J. Mol. Sci.">
        <title>Draft Genome of Tanacetum Coccineum: Genomic Comparison of Closely Related Tanacetum-Family Plants.</title>
        <authorList>
            <person name="Yamashiro T."/>
            <person name="Shiraishi A."/>
            <person name="Nakayama K."/>
            <person name="Satake H."/>
        </authorList>
    </citation>
    <scope>NUCLEOTIDE SEQUENCE</scope>
</reference>
<evidence type="ECO:0000313" key="3">
    <source>
        <dbReference type="Proteomes" id="UP001151760"/>
    </source>
</evidence>
<dbReference type="GO" id="GO:0003964">
    <property type="term" value="F:RNA-directed DNA polymerase activity"/>
    <property type="evidence" value="ECO:0007669"/>
    <property type="project" value="UniProtKB-KW"/>
</dbReference>
<reference evidence="2" key="2">
    <citation type="submission" date="2022-01" db="EMBL/GenBank/DDBJ databases">
        <authorList>
            <person name="Yamashiro T."/>
            <person name="Shiraishi A."/>
            <person name="Satake H."/>
            <person name="Nakayama K."/>
        </authorList>
    </citation>
    <scope>NUCLEOTIDE SEQUENCE</scope>
</reference>
<keyword evidence="2" id="KW-0808">Transferase</keyword>
<accession>A0ABQ4YGT9</accession>
<feature type="domain" description="Reverse transcriptase" evidence="1">
    <location>
        <begin position="27"/>
        <end position="92"/>
    </location>
</feature>
<dbReference type="InterPro" id="IPR043502">
    <property type="entry name" value="DNA/RNA_pol_sf"/>
</dbReference>
<protein>
    <submittedName>
        <fullName evidence="2">Reverse transcriptase domain-containing protein</fullName>
    </submittedName>
</protein>
<dbReference type="InterPro" id="IPR000477">
    <property type="entry name" value="RT_dom"/>
</dbReference>
<dbReference type="InterPro" id="IPR043128">
    <property type="entry name" value="Rev_trsase/Diguanyl_cyclase"/>
</dbReference>